<comment type="similarity">
    <text evidence="9">Belongs to the deoxyhypusine hydroxylase family.</text>
</comment>
<evidence type="ECO:0000256" key="2">
    <source>
        <dbReference type="ARBA" id="ARBA00005041"/>
    </source>
</evidence>
<gene>
    <name evidence="10" type="primary">DOHH</name>
</gene>
<dbReference type="Pfam" id="PF03130">
    <property type="entry name" value="HEAT_PBS"/>
    <property type="match status" value="1"/>
</dbReference>
<feature type="binding site" evidence="9">
    <location>
        <position position="54"/>
    </location>
    <ligand>
        <name>Fe cation</name>
        <dbReference type="ChEBI" id="CHEBI:24875"/>
        <label>1</label>
    </ligand>
</feature>
<feature type="binding site" evidence="9">
    <location>
        <position position="86"/>
    </location>
    <ligand>
        <name>Fe cation</name>
        <dbReference type="ChEBI" id="CHEBI:24875"/>
        <label>1</label>
    </ligand>
</feature>
<comment type="function">
    <text evidence="9">Catalyzes the hydroxylation of the N(6)-(4-aminobutyl)-L-lysine intermediate to form hypusine, an essential post-translational modification only found in mature eIF-5A factor.</text>
</comment>
<accession>C1BQB5</accession>
<feature type="binding site" evidence="9">
    <location>
        <position position="87"/>
    </location>
    <ligand>
        <name>Fe cation</name>
        <dbReference type="ChEBI" id="CHEBI:24875"/>
        <label>1</label>
    </ligand>
</feature>
<dbReference type="InterPro" id="IPR011989">
    <property type="entry name" value="ARM-like"/>
</dbReference>
<dbReference type="HAMAP" id="MF_03101">
    <property type="entry name" value="Deoxyhypusine_hydroxylase"/>
    <property type="match status" value="1"/>
</dbReference>
<evidence type="ECO:0000256" key="3">
    <source>
        <dbReference type="ARBA" id="ARBA00022723"/>
    </source>
</evidence>
<dbReference type="Gene3D" id="1.25.10.10">
    <property type="entry name" value="Leucine-rich Repeat Variant"/>
    <property type="match status" value="2"/>
</dbReference>
<name>C1BQB5_CALRO</name>
<evidence type="ECO:0000256" key="5">
    <source>
        <dbReference type="ARBA" id="ARBA00023002"/>
    </source>
</evidence>
<evidence type="ECO:0000256" key="4">
    <source>
        <dbReference type="ARBA" id="ARBA00022737"/>
    </source>
</evidence>
<dbReference type="SMART" id="SM00567">
    <property type="entry name" value="EZ_HEAT"/>
    <property type="match status" value="6"/>
</dbReference>
<dbReference type="UniPathway" id="UPA00354"/>
<dbReference type="InterPro" id="IPR027517">
    <property type="entry name" value="Deoxyhypusine_hydroxylase"/>
</dbReference>
<keyword evidence="8 9" id="KW-0386">Hypusine biosynthesis</keyword>
<dbReference type="EC" id="1.14.99.29" evidence="9"/>
<evidence type="ECO:0000256" key="9">
    <source>
        <dbReference type="HAMAP-Rule" id="MF_03101"/>
    </source>
</evidence>
<comment type="pathway">
    <text evidence="2 9">Protein modification; eIF5A hypusination.</text>
</comment>
<feature type="binding site" evidence="9">
    <location>
        <position position="243"/>
    </location>
    <ligand>
        <name>Fe cation</name>
        <dbReference type="ChEBI" id="CHEBI:24875"/>
        <label>2</label>
    </ligand>
</feature>
<feature type="binding site" evidence="9">
    <location>
        <position position="209"/>
    </location>
    <ligand>
        <name>Fe cation</name>
        <dbReference type="ChEBI" id="CHEBI:24875"/>
        <label>2</label>
    </ligand>
</feature>
<dbReference type="PANTHER" id="PTHR12697:SF5">
    <property type="entry name" value="DEOXYHYPUSINE HYDROXYLASE"/>
    <property type="match status" value="1"/>
</dbReference>
<dbReference type="SUPFAM" id="SSF48371">
    <property type="entry name" value="ARM repeat"/>
    <property type="match status" value="2"/>
</dbReference>
<dbReference type="PANTHER" id="PTHR12697">
    <property type="entry name" value="PBS LYASE HEAT-LIKE PROTEIN"/>
    <property type="match status" value="1"/>
</dbReference>
<feature type="binding site" evidence="9">
    <location>
        <position position="210"/>
    </location>
    <ligand>
        <name>Fe cation</name>
        <dbReference type="ChEBI" id="CHEBI:24875"/>
        <label>2</label>
    </ligand>
</feature>
<feature type="binding site" evidence="9">
    <location>
        <position position="53"/>
    </location>
    <ligand>
        <name>Fe cation</name>
        <dbReference type="ChEBI" id="CHEBI:24875"/>
        <label>1</label>
    </ligand>
</feature>
<keyword evidence="6 9" id="KW-0408">Iron</keyword>
<proteinExistence type="evidence at transcript level"/>
<dbReference type="GO" id="GO:0046872">
    <property type="term" value="F:metal ion binding"/>
    <property type="evidence" value="ECO:0007669"/>
    <property type="project" value="UniProtKB-KW"/>
</dbReference>
<keyword evidence="7 9" id="KW-0503">Monooxygenase</keyword>
<evidence type="ECO:0000313" key="10">
    <source>
        <dbReference type="EMBL" id="ACO11218.1"/>
    </source>
</evidence>
<reference evidence="10" key="1">
    <citation type="submission" date="2009-03" db="EMBL/GenBank/DDBJ databases">
        <title>Caligus rogercresseyi ESTs and full-length cDNAs.</title>
        <authorList>
            <person name="Yasuike M."/>
            <person name="von Schalburg K."/>
            <person name="Cooper G."/>
            <person name="Leong J."/>
            <person name="Jones S.R.M."/>
            <person name="Koop B.F."/>
        </authorList>
    </citation>
    <scope>NUCLEOTIDE SEQUENCE</scope>
    <source>
        <tissue evidence="10">Whole body</tissue>
    </source>
</reference>
<evidence type="ECO:0000256" key="8">
    <source>
        <dbReference type="ARBA" id="ARBA00023256"/>
    </source>
</evidence>
<dbReference type="InterPro" id="IPR016024">
    <property type="entry name" value="ARM-type_fold"/>
</dbReference>
<comment type="cofactor">
    <cofactor evidence="9">
        <name>Fe(2+)</name>
        <dbReference type="ChEBI" id="CHEBI:29033"/>
    </cofactor>
    <text evidence="9">Binds 2 Fe(2+) ions per subunit.</text>
</comment>
<organism evidence="10">
    <name type="scientific">Caligus rogercresseyi</name>
    <name type="common">Sea louse</name>
    <dbReference type="NCBI Taxonomy" id="217165"/>
    <lineage>
        <taxon>Eukaryota</taxon>
        <taxon>Metazoa</taxon>
        <taxon>Ecdysozoa</taxon>
        <taxon>Arthropoda</taxon>
        <taxon>Crustacea</taxon>
        <taxon>Multicrustacea</taxon>
        <taxon>Hexanauplia</taxon>
        <taxon>Copepoda</taxon>
        <taxon>Siphonostomatoida</taxon>
        <taxon>Caligidae</taxon>
        <taxon>Caligus</taxon>
    </lineage>
</organism>
<dbReference type="InterPro" id="IPR004155">
    <property type="entry name" value="PBS_lyase_HEAT"/>
</dbReference>
<dbReference type="EMBL" id="BT076794">
    <property type="protein sequence ID" value="ACO11218.1"/>
    <property type="molecule type" value="mRNA"/>
</dbReference>
<sequence length="304" mass="33618">MELEKIGGVLRDPSRPLKERFRAVFTLRGLGGKTALDIMLKTIQEDTSELLKHEIAYVMGQMQDPAAIEGLIDIPNGPKMEPIVRHEAAEALGALGKDDNIRASLAKALASKELPVEVEETCSLALRKLEWSKSPEENLSANPYDSVDPAPPFPKEYSSDLGALLLNESEDLFLRYRAMFSLRNKGDEESVLALCKSLTEDKSSALFRHEVAYVLGQIQSPSSQKALLQSLHNETEHPMVRHEAAEALGSLGTPEIHEELKKFTGPKVPQVVRQSCEVALDFVDYNQSGEFQYANTLNLVQSCS</sequence>
<dbReference type="GO" id="GO:0019135">
    <property type="term" value="F:deoxyhypusine monooxygenase activity"/>
    <property type="evidence" value="ECO:0007669"/>
    <property type="project" value="UniProtKB-UniRule"/>
</dbReference>
<evidence type="ECO:0000256" key="7">
    <source>
        <dbReference type="ARBA" id="ARBA00023033"/>
    </source>
</evidence>
<protein>
    <recommendedName>
        <fullName evidence="9">Deoxyhypusine hydroxylase</fullName>
        <shortName evidence="9">DOHH</shortName>
        <ecNumber evidence="9">1.14.99.29</ecNumber>
    </recommendedName>
    <alternativeName>
        <fullName evidence="9">Deoxyhypusine dioxygenase</fullName>
    </alternativeName>
    <alternativeName>
        <fullName evidence="9">Deoxyhypusine monooxygenase</fullName>
    </alternativeName>
</protein>
<feature type="binding site" evidence="9">
    <location>
        <position position="242"/>
    </location>
    <ligand>
        <name>Fe cation</name>
        <dbReference type="ChEBI" id="CHEBI:24875"/>
        <label>2</label>
    </ligand>
</feature>
<evidence type="ECO:0000256" key="1">
    <source>
        <dbReference type="ARBA" id="ARBA00000068"/>
    </source>
</evidence>
<evidence type="ECO:0000256" key="6">
    <source>
        <dbReference type="ARBA" id="ARBA00023004"/>
    </source>
</evidence>
<keyword evidence="5 9" id="KW-0560">Oxidoreductase</keyword>
<keyword evidence="4" id="KW-0677">Repeat</keyword>
<dbReference type="AlphaFoldDB" id="C1BQB5"/>
<comment type="catalytic activity">
    <reaction evidence="1 9">
        <text>[eIF5A protein]-deoxyhypusine + AH2 + O2 = [eIF5A protein]-hypusine + A + H2O</text>
        <dbReference type="Rhea" id="RHEA:14101"/>
        <dbReference type="Rhea" id="RHEA-COMP:10144"/>
        <dbReference type="Rhea" id="RHEA-COMP:12592"/>
        <dbReference type="ChEBI" id="CHEBI:13193"/>
        <dbReference type="ChEBI" id="CHEBI:15377"/>
        <dbReference type="ChEBI" id="CHEBI:15379"/>
        <dbReference type="ChEBI" id="CHEBI:17499"/>
        <dbReference type="ChEBI" id="CHEBI:82657"/>
        <dbReference type="ChEBI" id="CHEBI:91175"/>
        <dbReference type="EC" id="1.14.99.29"/>
    </reaction>
</comment>
<dbReference type="Pfam" id="PF13646">
    <property type="entry name" value="HEAT_2"/>
    <property type="match status" value="2"/>
</dbReference>
<keyword evidence="3 9" id="KW-0479">Metal-binding</keyword>